<dbReference type="GO" id="GO:0016787">
    <property type="term" value="F:hydrolase activity"/>
    <property type="evidence" value="ECO:0007669"/>
    <property type="project" value="UniProtKB-KW"/>
</dbReference>
<organism evidence="1 2">
    <name type="scientific">Luteibacter rhizovicinus DSM 16549</name>
    <dbReference type="NCBI Taxonomy" id="1440763"/>
    <lineage>
        <taxon>Bacteria</taxon>
        <taxon>Pseudomonadati</taxon>
        <taxon>Pseudomonadota</taxon>
        <taxon>Gammaproteobacteria</taxon>
        <taxon>Lysobacterales</taxon>
        <taxon>Rhodanobacteraceae</taxon>
        <taxon>Luteibacter</taxon>
    </lineage>
</organism>
<proteinExistence type="predicted"/>
<dbReference type="EMBL" id="CP017480">
    <property type="protein sequence ID" value="APG04247.1"/>
    <property type="molecule type" value="Genomic_DNA"/>
</dbReference>
<accession>A0A0G9HAN2</accession>
<dbReference type="PATRIC" id="fig|1440763.5.peg.2195"/>
<evidence type="ECO:0000313" key="1">
    <source>
        <dbReference type="EMBL" id="APG04247.1"/>
    </source>
</evidence>
<dbReference type="SUPFAM" id="SSF53474">
    <property type="entry name" value="alpha/beta-Hydrolases"/>
    <property type="match status" value="1"/>
</dbReference>
<dbReference type="Gene3D" id="3.40.50.1820">
    <property type="entry name" value="alpha/beta hydrolase"/>
    <property type="match status" value="1"/>
</dbReference>
<keyword evidence="1" id="KW-0378">Hydrolase</keyword>
<gene>
    <name evidence="1" type="ORF">BJI69_10305</name>
</gene>
<sequence length="253" mass="26768">MSKFSTLFALGALTLGVAGTPAAQAAPIHNVVLVHGAFADGSGWRAVYDSLAAKGYKVSIVQIPETSLAADVDATQRVIDQQDGPTVLVGHSWGGQVITEAGADPKVKSLVYLAALVPDVGESTATLETMAKYPAPNDDVKKTADGKFFYMDPTKFRENFAADSSPALADFMAHSQVILSVEAFGTPAKAAAWHTKPSWAVLPGADKTINMDLQRWMYERAKAKVTTVPGSSHTVFLSHPDVVVKVIEEAAGK</sequence>
<dbReference type="PANTHER" id="PTHR37017">
    <property type="entry name" value="AB HYDROLASE-1 DOMAIN-CONTAINING PROTEIN-RELATED"/>
    <property type="match status" value="1"/>
</dbReference>
<dbReference type="InterPro" id="IPR029058">
    <property type="entry name" value="AB_hydrolase_fold"/>
</dbReference>
<dbReference type="InterPro" id="IPR052897">
    <property type="entry name" value="Sec-Metab_Biosynth_Hydrolase"/>
</dbReference>
<keyword evidence="2" id="KW-1185">Reference proteome</keyword>
<dbReference type="InterPro" id="IPR000073">
    <property type="entry name" value="AB_hydrolase_1"/>
</dbReference>
<dbReference type="PANTHER" id="PTHR37017:SF11">
    <property type="entry name" value="ESTERASE_LIPASE_THIOESTERASE DOMAIN-CONTAINING PROTEIN"/>
    <property type="match status" value="1"/>
</dbReference>
<protein>
    <submittedName>
        <fullName evidence="1">Alpha/beta hydrolase</fullName>
    </submittedName>
</protein>
<dbReference type="AlphaFoldDB" id="A0A0G9HAN2"/>
<dbReference type="OrthoDB" id="9814966at2"/>
<dbReference type="RefSeq" id="WP_046967903.1">
    <property type="nucleotide sequence ID" value="NZ_CP017480.1"/>
</dbReference>
<name>A0A0G9HAN2_9GAMM</name>
<dbReference type="KEGG" id="lrz:BJI69_10305"/>
<dbReference type="Pfam" id="PF12697">
    <property type="entry name" value="Abhydrolase_6"/>
    <property type="match status" value="1"/>
</dbReference>
<dbReference type="STRING" id="1440763.BJI69_10305"/>
<dbReference type="Proteomes" id="UP000182987">
    <property type="component" value="Chromosome"/>
</dbReference>
<evidence type="ECO:0000313" key="2">
    <source>
        <dbReference type="Proteomes" id="UP000182987"/>
    </source>
</evidence>
<reference evidence="2" key="1">
    <citation type="submission" date="2016-09" db="EMBL/GenBank/DDBJ databases">
        <authorList>
            <person name="Lysoe E."/>
        </authorList>
    </citation>
    <scope>NUCLEOTIDE SEQUENCE [LARGE SCALE GENOMIC DNA]</scope>
    <source>
        <strain evidence="2">LJ96T</strain>
    </source>
</reference>